<gene>
    <name evidence="2" type="ORF">N656DRAFT_776788</name>
</gene>
<feature type="compositionally biased region" description="Gly residues" evidence="1">
    <location>
        <begin position="175"/>
        <end position="200"/>
    </location>
</feature>
<comment type="caution">
    <text evidence="2">The sequence shown here is derived from an EMBL/GenBank/DDBJ whole genome shotgun (WGS) entry which is preliminary data.</text>
</comment>
<reference evidence="2" key="1">
    <citation type="journal article" date="2023" name="Mol. Phylogenet. Evol.">
        <title>Genome-scale phylogeny and comparative genomics of the fungal order Sordariales.</title>
        <authorList>
            <person name="Hensen N."/>
            <person name="Bonometti L."/>
            <person name="Westerberg I."/>
            <person name="Brannstrom I.O."/>
            <person name="Guillou S."/>
            <person name="Cros-Aarteil S."/>
            <person name="Calhoun S."/>
            <person name="Haridas S."/>
            <person name="Kuo A."/>
            <person name="Mondo S."/>
            <person name="Pangilinan J."/>
            <person name="Riley R."/>
            <person name="LaButti K."/>
            <person name="Andreopoulos B."/>
            <person name="Lipzen A."/>
            <person name="Chen C."/>
            <person name="Yan M."/>
            <person name="Daum C."/>
            <person name="Ng V."/>
            <person name="Clum A."/>
            <person name="Steindorff A."/>
            <person name="Ohm R.A."/>
            <person name="Martin F."/>
            <person name="Silar P."/>
            <person name="Natvig D.O."/>
            <person name="Lalanne C."/>
            <person name="Gautier V."/>
            <person name="Ament-Velasquez S.L."/>
            <person name="Kruys A."/>
            <person name="Hutchinson M.I."/>
            <person name="Powell A.J."/>
            <person name="Barry K."/>
            <person name="Miller A.N."/>
            <person name="Grigoriev I.V."/>
            <person name="Debuchy R."/>
            <person name="Gladieux P."/>
            <person name="Hiltunen Thoren M."/>
            <person name="Johannesson H."/>
        </authorList>
    </citation>
    <scope>NUCLEOTIDE SEQUENCE</scope>
    <source>
        <strain evidence="2">CBS 508.74</strain>
    </source>
</reference>
<name>A0AAN6THQ0_9PEZI</name>
<feature type="region of interest" description="Disordered" evidence="1">
    <location>
        <begin position="34"/>
        <end position="78"/>
    </location>
</feature>
<dbReference type="PANTHER" id="PTHR42089:SF1">
    <property type="entry name" value="YALI0F09427P"/>
    <property type="match status" value="1"/>
</dbReference>
<feature type="compositionally biased region" description="Low complexity" evidence="1">
    <location>
        <begin position="41"/>
        <end position="75"/>
    </location>
</feature>
<dbReference type="PANTHER" id="PTHR42089">
    <property type="entry name" value="YALI0F09427P"/>
    <property type="match status" value="1"/>
</dbReference>
<feature type="region of interest" description="Disordered" evidence="1">
    <location>
        <begin position="171"/>
        <end position="209"/>
    </location>
</feature>
<sequence length="226" mass="23431">MVYNRTHPLLQQVPLTVSPFVNLPTATTLPYTYRPMPSTLPPSSLGTTSSSASTTTTTTTTTAPGATDPASTSAAKPRYVVSASGHAAHPDDILTSCRELHAHVAKLQADAEAELARVEERIRARELAEKRRLAPGWLDSDARLLQPERKATGGSSSRLMVDEVAKDVGDKGGYERGGAGGGGGLASTAGGGYYGHGPGGASEMAVPDEGEELDRFFGGLALKPGS</sequence>
<accession>A0AAN6THQ0</accession>
<evidence type="ECO:0000256" key="1">
    <source>
        <dbReference type="SAM" id="MobiDB-lite"/>
    </source>
</evidence>
<organism evidence="2 3">
    <name type="scientific">Canariomyces notabilis</name>
    <dbReference type="NCBI Taxonomy" id="2074819"/>
    <lineage>
        <taxon>Eukaryota</taxon>
        <taxon>Fungi</taxon>
        <taxon>Dikarya</taxon>
        <taxon>Ascomycota</taxon>
        <taxon>Pezizomycotina</taxon>
        <taxon>Sordariomycetes</taxon>
        <taxon>Sordariomycetidae</taxon>
        <taxon>Sordariales</taxon>
        <taxon>Chaetomiaceae</taxon>
        <taxon>Canariomyces</taxon>
    </lineage>
</organism>
<evidence type="ECO:0000313" key="2">
    <source>
        <dbReference type="EMBL" id="KAK4114619.1"/>
    </source>
</evidence>
<protein>
    <submittedName>
        <fullName evidence="2">Uncharacterized protein</fullName>
    </submittedName>
</protein>
<dbReference type="RefSeq" id="XP_064672189.1">
    <property type="nucleotide sequence ID" value="XM_064814707.1"/>
</dbReference>
<reference evidence="2" key="2">
    <citation type="submission" date="2023-05" db="EMBL/GenBank/DDBJ databases">
        <authorList>
            <consortium name="Lawrence Berkeley National Laboratory"/>
            <person name="Steindorff A."/>
            <person name="Hensen N."/>
            <person name="Bonometti L."/>
            <person name="Westerberg I."/>
            <person name="Brannstrom I.O."/>
            <person name="Guillou S."/>
            <person name="Cros-Aarteil S."/>
            <person name="Calhoun S."/>
            <person name="Haridas S."/>
            <person name="Kuo A."/>
            <person name="Mondo S."/>
            <person name="Pangilinan J."/>
            <person name="Riley R."/>
            <person name="Labutti K."/>
            <person name="Andreopoulos B."/>
            <person name="Lipzen A."/>
            <person name="Chen C."/>
            <person name="Yanf M."/>
            <person name="Daum C."/>
            <person name="Ng V."/>
            <person name="Clum A."/>
            <person name="Ohm R."/>
            <person name="Martin F."/>
            <person name="Silar P."/>
            <person name="Natvig D."/>
            <person name="Lalanne C."/>
            <person name="Gautier V."/>
            <person name="Ament-Velasquez S.L."/>
            <person name="Kruys A."/>
            <person name="Hutchinson M.I."/>
            <person name="Powell A.J."/>
            <person name="Barry K."/>
            <person name="Miller A.N."/>
            <person name="Grigoriev I.V."/>
            <person name="Debuchy R."/>
            <person name="Gladieux P."/>
            <person name="Thoren M.H."/>
            <person name="Johannesson H."/>
        </authorList>
    </citation>
    <scope>NUCLEOTIDE SEQUENCE</scope>
    <source>
        <strain evidence="2">CBS 508.74</strain>
    </source>
</reference>
<dbReference type="EMBL" id="MU853336">
    <property type="protein sequence ID" value="KAK4114619.1"/>
    <property type="molecule type" value="Genomic_DNA"/>
</dbReference>
<dbReference type="Proteomes" id="UP001302812">
    <property type="component" value="Unassembled WGS sequence"/>
</dbReference>
<evidence type="ECO:0000313" key="3">
    <source>
        <dbReference type="Proteomes" id="UP001302812"/>
    </source>
</evidence>
<dbReference type="AlphaFoldDB" id="A0AAN6THQ0"/>
<dbReference type="GeneID" id="89938832"/>
<proteinExistence type="predicted"/>
<keyword evidence="3" id="KW-1185">Reference proteome</keyword>